<sequence>MELIDLRKRIVENLDKQINKELSEFVIPRDIMNRKEKLLNGKDEDEIFAEAKIADNEFETFINLWLNNAYRFREIERAMGMLLLFYKTGSIEPYISAIENKSADFSQHFWQSYGDFQVRSCSLLDSVGLYLAFVFYGIIDAPFYFNNVIDSIKLKYGDNKRRILDGDPFKLKNRDDWKVLLEAKRRYGDIKRWRDEVTHAFSPLMYMLDGNDEFDLGKKQILRSPTLNAEKAIEECKKSYCLLSLVNIAADTFAVSFINTNSYHRNHYHV</sequence>
<keyword evidence="2" id="KW-1185">Reference proteome</keyword>
<name>A0AAU0UI79_9FIRM</name>
<accession>A0AAU0UI79</accession>
<gene>
    <name evidence="1" type="ORF">MFMK1_000814</name>
</gene>
<organism evidence="1 2">
    <name type="scientific">Metallumcola ferriviriculae</name>
    <dbReference type="NCBI Taxonomy" id="3039180"/>
    <lineage>
        <taxon>Bacteria</taxon>
        <taxon>Bacillati</taxon>
        <taxon>Bacillota</taxon>
        <taxon>Clostridia</taxon>
        <taxon>Neomoorellales</taxon>
        <taxon>Desulfitibacteraceae</taxon>
        <taxon>Metallumcola</taxon>
    </lineage>
</organism>
<evidence type="ECO:0000313" key="1">
    <source>
        <dbReference type="EMBL" id="WRO21023.1"/>
    </source>
</evidence>
<dbReference type="RefSeq" id="WP_366923893.1">
    <property type="nucleotide sequence ID" value="NZ_CP121694.1"/>
</dbReference>
<evidence type="ECO:0000313" key="2">
    <source>
        <dbReference type="Proteomes" id="UP001329915"/>
    </source>
</evidence>
<dbReference type="AlphaFoldDB" id="A0AAU0UI79"/>
<protein>
    <recommendedName>
        <fullName evidence="3">Cthe-2314-like HEPN domain-containing protein</fullName>
    </recommendedName>
</protein>
<evidence type="ECO:0008006" key="3">
    <source>
        <dbReference type="Google" id="ProtNLM"/>
    </source>
</evidence>
<dbReference type="Proteomes" id="UP001329915">
    <property type="component" value="Chromosome"/>
</dbReference>
<proteinExistence type="predicted"/>
<dbReference type="KEGG" id="dbc:MFMK1_000814"/>
<dbReference type="EMBL" id="CP121694">
    <property type="protein sequence ID" value="WRO21023.1"/>
    <property type="molecule type" value="Genomic_DNA"/>
</dbReference>
<reference evidence="1 2" key="1">
    <citation type="submission" date="2023-04" db="EMBL/GenBank/DDBJ databases">
        <authorList>
            <person name="Hsu D."/>
        </authorList>
    </citation>
    <scope>NUCLEOTIDE SEQUENCE [LARGE SCALE GENOMIC DNA]</scope>
    <source>
        <strain evidence="1 2">MK1</strain>
    </source>
</reference>